<evidence type="ECO:0000256" key="7">
    <source>
        <dbReference type="SAM" id="Phobius"/>
    </source>
</evidence>
<comment type="similarity">
    <text evidence="2">Belongs to the major facilitator superfamily.</text>
</comment>
<feature type="transmembrane region" description="Helical" evidence="7">
    <location>
        <begin position="118"/>
        <end position="139"/>
    </location>
</feature>
<dbReference type="PANTHER" id="PTHR23511">
    <property type="entry name" value="SYNAPTIC VESICLE GLYCOPROTEIN 2"/>
    <property type="match status" value="1"/>
</dbReference>
<name>A0A2A2LS90_9BILA</name>
<organism evidence="9 10">
    <name type="scientific">Diploscapter pachys</name>
    <dbReference type="NCBI Taxonomy" id="2018661"/>
    <lineage>
        <taxon>Eukaryota</taxon>
        <taxon>Metazoa</taxon>
        <taxon>Ecdysozoa</taxon>
        <taxon>Nematoda</taxon>
        <taxon>Chromadorea</taxon>
        <taxon>Rhabditida</taxon>
        <taxon>Rhabditina</taxon>
        <taxon>Rhabditomorpha</taxon>
        <taxon>Rhabditoidea</taxon>
        <taxon>Rhabditidae</taxon>
        <taxon>Diploscapter</taxon>
    </lineage>
</organism>
<accession>A0A2A2LS90</accession>
<feature type="transmembrane region" description="Helical" evidence="7">
    <location>
        <begin position="373"/>
        <end position="395"/>
    </location>
</feature>
<dbReference type="InterPro" id="IPR005828">
    <property type="entry name" value="MFS_sugar_transport-like"/>
</dbReference>
<dbReference type="Pfam" id="PF00083">
    <property type="entry name" value="Sugar_tr"/>
    <property type="match status" value="1"/>
</dbReference>
<dbReference type="Gene3D" id="1.20.1250.20">
    <property type="entry name" value="MFS general substrate transporter like domains"/>
    <property type="match status" value="1"/>
</dbReference>
<dbReference type="GO" id="GO:0016020">
    <property type="term" value="C:membrane"/>
    <property type="evidence" value="ECO:0007669"/>
    <property type="project" value="UniProtKB-SubCell"/>
</dbReference>
<proteinExistence type="inferred from homology"/>
<feature type="transmembrane region" description="Helical" evidence="7">
    <location>
        <begin position="236"/>
        <end position="257"/>
    </location>
</feature>
<feature type="transmembrane region" description="Helical" evidence="7">
    <location>
        <begin position="151"/>
        <end position="170"/>
    </location>
</feature>
<dbReference type="OrthoDB" id="4139357at2759"/>
<dbReference type="Proteomes" id="UP000218231">
    <property type="component" value="Unassembled WGS sequence"/>
</dbReference>
<comment type="subcellular location">
    <subcellularLocation>
        <location evidence="1">Membrane</location>
        <topology evidence="1">Multi-pass membrane protein</topology>
    </subcellularLocation>
</comment>
<sequence>MGDKIILTEVLEASNLTDAYTEYTPQTLLNELRHIGEEFIVRYSDLDDRNVLGEPEDQRNHDEDKTFTVDDAVEHLGFGRFQLKLSLLTGCAWMADAMELMLLSVLSPALACEWNISAVQQASIMMVVFSGMMLSSTFWGKICDRFGRKTGLMFSTLMACSMGVISSLSTNFYTFLLFRGLTGFGIGGVSQSITLYSEFLPSAHRAKCVSLIESFWSIGVVFEAVLAYFIMTPFNWRLLVLLSSLPLGIFSLMSFWLPESARYYIASGKSDKALAILQKAARENRCQLPSGTLVASHSNTAETRGDFSGLLTSEYRTTSLLLWIIWSVNAFCYYGNVQFATVLVQSHDECHGGNANDTQTTQCKPLTKDDYELLVYTTIAEFPGLILTLFIIEYLGRKKTMALEFGIFMSFTLLLFLCLGRTMVTVFVFIARAFISGAFQCAYVYTPEVYPTTLRAVGLGTASAMGRIGAISSPLVVQVLSSYWLALPIGIYSVAAFLGVFAAISLPIETKGRKMVVSKN</sequence>
<evidence type="ECO:0000313" key="9">
    <source>
        <dbReference type="EMBL" id="PAV89081.1"/>
    </source>
</evidence>
<evidence type="ECO:0000259" key="8">
    <source>
        <dbReference type="PROSITE" id="PS50850"/>
    </source>
</evidence>
<keyword evidence="10" id="KW-1185">Reference proteome</keyword>
<evidence type="ECO:0000313" key="10">
    <source>
        <dbReference type="Proteomes" id="UP000218231"/>
    </source>
</evidence>
<reference evidence="9 10" key="1">
    <citation type="journal article" date="2017" name="Curr. Biol.">
        <title>Genome architecture and evolution of a unichromosomal asexual nematode.</title>
        <authorList>
            <person name="Fradin H."/>
            <person name="Zegar C."/>
            <person name="Gutwein M."/>
            <person name="Lucas J."/>
            <person name="Kovtun M."/>
            <person name="Corcoran D."/>
            <person name="Baugh L.R."/>
            <person name="Kiontke K."/>
            <person name="Gunsalus K."/>
            <person name="Fitch D.H."/>
            <person name="Piano F."/>
        </authorList>
    </citation>
    <scope>NUCLEOTIDE SEQUENCE [LARGE SCALE GENOMIC DNA]</scope>
    <source>
        <strain evidence="9">PF1309</strain>
    </source>
</reference>
<evidence type="ECO:0000256" key="1">
    <source>
        <dbReference type="ARBA" id="ARBA00004141"/>
    </source>
</evidence>
<feature type="transmembrane region" description="Helical" evidence="7">
    <location>
        <begin position="483"/>
        <end position="506"/>
    </location>
</feature>
<evidence type="ECO:0000256" key="4">
    <source>
        <dbReference type="ARBA" id="ARBA00022692"/>
    </source>
</evidence>
<dbReference type="InterPro" id="IPR036259">
    <property type="entry name" value="MFS_trans_sf"/>
</dbReference>
<keyword evidence="4 7" id="KW-0812">Transmembrane</keyword>
<feature type="domain" description="Major facilitator superfamily (MFS) profile" evidence="8">
    <location>
        <begin position="85"/>
        <end position="511"/>
    </location>
</feature>
<feature type="transmembrane region" description="Helical" evidence="7">
    <location>
        <begin position="85"/>
        <end position="106"/>
    </location>
</feature>
<evidence type="ECO:0000256" key="5">
    <source>
        <dbReference type="ARBA" id="ARBA00022989"/>
    </source>
</evidence>
<evidence type="ECO:0000256" key="6">
    <source>
        <dbReference type="ARBA" id="ARBA00023136"/>
    </source>
</evidence>
<dbReference type="STRING" id="2018661.A0A2A2LS90"/>
<gene>
    <name evidence="9" type="ORF">WR25_08937</name>
</gene>
<keyword evidence="3" id="KW-0813">Transport</keyword>
<dbReference type="PANTHER" id="PTHR23511:SF5">
    <property type="entry name" value="MAJOR FACILITATOR-TYPE TRANSPORTER HXNZ-RELATED"/>
    <property type="match status" value="1"/>
</dbReference>
<keyword evidence="6 7" id="KW-0472">Membrane</keyword>
<evidence type="ECO:0000256" key="2">
    <source>
        <dbReference type="ARBA" id="ARBA00008335"/>
    </source>
</evidence>
<comment type="caution">
    <text evidence="9">The sequence shown here is derived from an EMBL/GenBank/DDBJ whole genome shotgun (WGS) entry which is preliminary data.</text>
</comment>
<feature type="transmembrane region" description="Helical" evidence="7">
    <location>
        <begin position="401"/>
        <end position="419"/>
    </location>
</feature>
<dbReference type="EMBL" id="LIAE01006478">
    <property type="protein sequence ID" value="PAV89081.1"/>
    <property type="molecule type" value="Genomic_DNA"/>
</dbReference>
<dbReference type="GO" id="GO:0022857">
    <property type="term" value="F:transmembrane transporter activity"/>
    <property type="evidence" value="ECO:0007669"/>
    <property type="project" value="InterPro"/>
</dbReference>
<feature type="transmembrane region" description="Helical" evidence="7">
    <location>
        <begin position="176"/>
        <end position="196"/>
    </location>
</feature>
<dbReference type="SUPFAM" id="SSF103473">
    <property type="entry name" value="MFS general substrate transporter"/>
    <property type="match status" value="1"/>
</dbReference>
<evidence type="ECO:0000256" key="3">
    <source>
        <dbReference type="ARBA" id="ARBA00022448"/>
    </source>
</evidence>
<dbReference type="AlphaFoldDB" id="A0A2A2LS90"/>
<dbReference type="InterPro" id="IPR020846">
    <property type="entry name" value="MFS_dom"/>
</dbReference>
<protein>
    <recommendedName>
        <fullName evidence="8">Major facilitator superfamily (MFS) profile domain-containing protein</fullName>
    </recommendedName>
</protein>
<feature type="transmembrane region" description="Helical" evidence="7">
    <location>
        <begin position="208"/>
        <end position="230"/>
    </location>
</feature>
<dbReference type="PROSITE" id="PS50850">
    <property type="entry name" value="MFS"/>
    <property type="match status" value="1"/>
</dbReference>
<keyword evidence="5 7" id="KW-1133">Transmembrane helix</keyword>